<sequence length="159" mass="18107">MSLYCDYPKHSRQNVFSRNAAGTYFAYLSNRAKCLSYLSDDLSDFDYHNRELSKAMPMGYTGLTILKRAFLVDSDGHQGWSVNHTGEMYVLRNEAVPMEYWKPETQEYHLHLASFSGPTGAAEAKNYCAAILEKMSRSQIDLNGAILVGAVVVEQYYWH</sequence>
<name>A0ABV4V4J3_9BACL</name>
<keyword evidence="2" id="KW-1185">Reference proteome</keyword>
<evidence type="ECO:0000313" key="1">
    <source>
        <dbReference type="EMBL" id="MFB0844895.1"/>
    </source>
</evidence>
<reference evidence="1 2" key="1">
    <citation type="submission" date="2024-09" db="EMBL/GenBank/DDBJ databases">
        <authorList>
            <person name="Makale K.P.P."/>
            <person name="Makhzoum A."/>
            <person name="Rantong G."/>
            <person name="Rahube T.O."/>
        </authorList>
    </citation>
    <scope>NUCLEOTIDE SEQUENCE [LARGE SCALE GENOMIC DNA]</scope>
    <source>
        <strain evidence="1 2">KM_D13</strain>
    </source>
</reference>
<comment type="caution">
    <text evidence="1">The sequence shown here is derived from an EMBL/GenBank/DDBJ whole genome shotgun (WGS) entry which is preliminary data.</text>
</comment>
<proteinExistence type="predicted"/>
<gene>
    <name evidence="1" type="ORF">ACEU3E_22160</name>
</gene>
<dbReference type="Proteomes" id="UP001575622">
    <property type="component" value="Unassembled WGS sequence"/>
</dbReference>
<organism evidence="1 2">
    <name type="scientific">Paenibacillus oleatilyticus</name>
    <dbReference type="NCBI Taxonomy" id="2594886"/>
    <lineage>
        <taxon>Bacteria</taxon>
        <taxon>Bacillati</taxon>
        <taxon>Bacillota</taxon>
        <taxon>Bacilli</taxon>
        <taxon>Bacillales</taxon>
        <taxon>Paenibacillaceae</taxon>
        <taxon>Paenibacillus</taxon>
    </lineage>
</organism>
<accession>A0ABV4V4J3</accession>
<dbReference type="RefSeq" id="WP_373955074.1">
    <property type="nucleotide sequence ID" value="NZ_JBHDLN010000011.1"/>
</dbReference>
<dbReference type="EMBL" id="JBHDLN010000011">
    <property type="protein sequence ID" value="MFB0844895.1"/>
    <property type="molecule type" value="Genomic_DNA"/>
</dbReference>
<evidence type="ECO:0000313" key="2">
    <source>
        <dbReference type="Proteomes" id="UP001575622"/>
    </source>
</evidence>
<protein>
    <submittedName>
        <fullName evidence="1">Uncharacterized protein</fullName>
    </submittedName>
</protein>